<name>A0A9X2JFS9_9BACT</name>
<keyword evidence="1" id="KW-0732">Signal</keyword>
<comment type="caution">
    <text evidence="3">The sequence shown here is derived from an EMBL/GenBank/DDBJ whole genome shotgun (WGS) entry which is preliminary data.</text>
</comment>
<protein>
    <submittedName>
        <fullName evidence="3">Iron-sulfur cluster assembly accessory protein</fullName>
    </submittedName>
</protein>
<feature type="chain" id="PRO_5040843922" evidence="1">
    <location>
        <begin position="22"/>
        <end position="359"/>
    </location>
</feature>
<dbReference type="Gene3D" id="2.60.300.12">
    <property type="entry name" value="HesB-like domain"/>
    <property type="match status" value="1"/>
</dbReference>
<evidence type="ECO:0000313" key="3">
    <source>
        <dbReference type="EMBL" id="MCO6043602.1"/>
    </source>
</evidence>
<organism evidence="3 4">
    <name type="scientific">Aeoliella straminimaris</name>
    <dbReference type="NCBI Taxonomy" id="2954799"/>
    <lineage>
        <taxon>Bacteria</taxon>
        <taxon>Pseudomonadati</taxon>
        <taxon>Planctomycetota</taxon>
        <taxon>Planctomycetia</taxon>
        <taxon>Pirellulales</taxon>
        <taxon>Lacipirellulaceae</taxon>
        <taxon>Aeoliella</taxon>
    </lineage>
</organism>
<evidence type="ECO:0000256" key="1">
    <source>
        <dbReference type="SAM" id="SignalP"/>
    </source>
</evidence>
<feature type="signal peptide" evidence="1">
    <location>
        <begin position="1"/>
        <end position="21"/>
    </location>
</feature>
<proteinExistence type="predicted"/>
<accession>A0A9X2JFS9</accession>
<sequence length="359" mass="39021">MKLHCLLVVVVCFAVCGCEKAPTVPQPTGQLVFQPRFQFADGETTHQGTGFVVATADGKRVGVTSAHFLDFEGAPMVSAEWLAVPDDSEVFQFTHSLGAPGDGGQVGPDVFDLRRDYFIIVGDEPATVDCQPLELDDRPRPKVSERVWLPNKDADAPEGYEMVAGFVDEVADEYIGIELVDEIQLQSQSGSPIISQRTGKVLGTLARGGSDAGKTFLRLCPAKDILEVIAANPPTMKLEQAVGDPSLARDPSRTTAAERSVVQLTSAAAKEIARRMEDLPPAHLRFSIDGDDTQGFRHGMQFDEQIDPVDDFVSVSHGVNVVVDRASVRYLDGTTVDWLDDEEGMGFQFDNPNLVQDEE</sequence>
<dbReference type="InterPro" id="IPR000361">
    <property type="entry name" value="ATAP_core_dom"/>
</dbReference>
<dbReference type="GO" id="GO:0005506">
    <property type="term" value="F:iron ion binding"/>
    <property type="evidence" value="ECO:0007669"/>
    <property type="project" value="TreeGrafter"/>
</dbReference>
<dbReference type="InterPro" id="IPR035903">
    <property type="entry name" value="HesB-like_dom_sf"/>
</dbReference>
<feature type="domain" description="Core" evidence="2">
    <location>
        <begin position="262"/>
        <end position="354"/>
    </location>
</feature>
<dbReference type="PANTHER" id="PTHR43011">
    <property type="entry name" value="IRON-SULFUR CLUSTER ASSEMBLY 2 HOMOLOG, MITOCHONDRIAL"/>
    <property type="match status" value="1"/>
</dbReference>
<dbReference type="Proteomes" id="UP001155241">
    <property type="component" value="Unassembled WGS sequence"/>
</dbReference>
<dbReference type="GO" id="GO:0051537">
    <property type="term" value="F:2 iron, 2 sulfur cluster binding"/>
    <property type="evidence" value="ECO:0007669"/>
    <property type="project" value="TreeGrafter"/>
</dbReference>
<dbReference type="InterPro" id="IPR009003">
    <property type="entry name" value="Peptidase_S1_PA"/>
</dbReference>
<dbReference type="Pfam" id="PF01521">
    <property type="entry name" value="Fe-S_biosyn"/>
    <property type="match status" value="1"/>
</dbReference>
<dbReference type="RefSeq" id="WP_252851705.1">
    <property type="nucleotide sequence ID" value="NZ_JAMXLR010000024.1"/>
</dbReference>
<dbReference type="GO" id="GO:0016226">
    <property type="term" value="P:iron-sulfur cluster assembly"/>
    <property type="evidence" value="ECO:0007669"/>
    <property type="project" value="TreeGrafter"/>
</dbReference>
<dbReference type="PANTHER" id="PTHR43011:SF1">
    <property type="entry name" value="IRON-SULFUR CLUSTER ASSEMBLY 2 HOMOLOG, MITOCHONDRIAL"/>
    <property type="match status" value="1"/>
</dbReference>
<gene>
    <name evidence="3" type="ORF">NG895_06755</name>
</gene>
<dbReference type="EMBL" id="JAMXLR010000024">
    <property type="protein sequence ID" value="MCO6043602.1"/>
    <property type="molecule type" value="Genomic_DNA"/>
</dbReference>
<evidence type="ECO:0000313" key="4">
    <source>
        <dbReference type="Proteomes" id="UP001155241"/>
    </source>
</evidence>
<dbReference type="GO" id="GO:0051539">
    <property type="term" value="F:4 iron, 4 sulfur cluster binding"/>
    <property type="evidence" value="ECO:0007669"/>
    <property type="project" value="TreeGrafter"/>
</dbReference>
<dbReference type="SUPFAM" id="SSF50494">
    <property type="entry name" value="Trypsin-like serine proteases"/>
    <property type="match status" value="1"/>
</dbReference>
<reference evidence="3" key="1">
    <citation type="submission" date="2022-06" db="EMBL/GenBank/DDBJ databases">
        <title>Aeoliella straminimaris, a novel planctomycete from sediments.</title>
        <authorList>
            <person name="Vitorino I.R."/>
            <person name="Lage O.M."/>
        </authorList>
    </citation>
    <scope>NUCLEOTIDE SEQUENCE</scope>
    <source>
        <strain evidence="3">ICT_H6.2</strain>
    </source>
</reference>
<dbReference type="PROSITE" id="PS51257">
    <property type="entry name" value="PROKAR_LIPOPROTEIN"/>
    <property type="match status" value="1"/>
</dbReference>
<dbReference type="SUPFAM" id="SSF89360">
    <property type="entry name" value="HesB-like domain"/>
    <property type="match status" value="1"/>
</dbReference>
<keyword evidence="4" id="KW-1185">Reference proteome</keyword>
<dbReference type="AlphaFoldDB" id="A0A9X2JFS9"/>
<evidence type="ECO:0000259" key="2">
    <source>
        <dbReference type="Pfam" id="PF01521"/>
    </source>
</evidence>